<dbReference type="PROSITE" id="PS51257">
    <property type="entry name" value="PROKAR_LIPOPROTEIN"/>
    <property type="match status" value="1"/>
</dbReference>
<dbReference type="AlphaFoldDB" id="F2IA48"/>
<dbReference type="OrthoDB" id="1150828at2"/>
<dbReference type="KEGG" id="fte:Fluta_3252"/>
<name>F2IA48_FLUTR</name>
<evidence type="ECO:0000313" key="2">
    <source>
        <dbReference type="Proteomes" id="UP000007463"/>
    </source>
</evidence>
<dbReference type="RefSeq" id="WP_013687992.1">
    <property type="nucleotide sequence ID" value="NC_015321.1"/>
</dbReference>
<organism evidence="1 2">
    <name type="scientific">Fluviicola taffensis (strain DSM 16823 / NCIMB 13979 / RW262)</name>
    <dbReference type="NCBI Taxonomy" id="755732"/>
    <lineage>
        <taxon>Bacteria</taxon>
        <taxon>Pseudomonadati</taxon>
        <taxon>Bacteroidota</taxon>
        <taxon>Flavobacteriia</taxon>
        <taxon>Flavobacteriales</taxon>
        <taxon>Crocinitomicaceae</taxon>
        <taxon>Fluviicola</taxon>
    </lineage>
</organism>
<dbReference type="STRING" id="755732.Fluta_3252"/>
<sequence precursor="true">MRFTLFISAILLLGCTPKDTIAIERQLILSADFSHYDNFFPIQTLNLIKKGIKDKIHIMYVCFDPGIDGEKEFPGEDYMDDFSFKIMKDGKYQPTFDKSALVIGNDFKEYFKEDFDSYKKLKAEGNISRFIEMPEKPEWWQYDQTPKNSKGKPMTFICQIDMGRIIINDDCRLFVFYDQDDRMVKYVYQRT</sequence>
<gene>
    <name evidence="1" type="ordered locus">Fluta_3252</name>
</gene>
<keyword evidence="2" id="KW-1185">Reference proteome</keyword>
<reference evidence="2" key="2">
    <citation type="submission" date="2011-02" db="EMBL/GenBank/DDBJ databases">
        <title>The complete genome of Fluviicola taffensis DSM 16823.</title>
        <authorList>
            <consortium name="US DOE Joint Genome Institute (JGI-PGF)"/>
            <person name="Lucas S."/>
            <person name="Copeland A."/>
            <person name="Lapidus A."/>
            <person name="Bruce D."/>
            <person name="Goodwin L."/>
            <person name="Pitluck S."/>
            <person name="Kyrpides N."/>
            <person name="Mavromatis K."/>
            <person name="Ivanova N."/>
            <person name="Mikhailova N."/>
            <person name="Pagani I."/>
            <person name="Chertkov O."/>
            <person name="Detter J.C."/>
            <person name="Han C."/>
            <person name="Tapia R."/>
            <person name="Land M."/>
            <person name="Hauser L."/>
            <person name="Markowitz V."/>
            <person name="Cheng J.-F."/>
            <person name="Hugenholtz P."/>
            <person name="Woyke T."/>
            <person name="Wu D."/>
            <person name="Tindall B."/>
            <person name="Pomrenke H.G."/>
            <person name="Brambilla E."/>
            <person name="Klenk H.-P."/>
            <person name="Eisen J.A."/>
        </authorList>
    </citation>
    <scope>NUCLEOTIDE SEQUENCE [LARGE SCALE GENOMIC DNA]</scope>
    <source>
        <strain evidence="2">DSM 16823 / RW262 / RW262</strain>
    </source>
</reference>
<reference evidence="1 2" key="1">
    <citation type="journal article" date="2011" name="Stand. Genomic Sci.">
        <title>Complete genome sequence of the gliding freshwater bacterium Fluviicola taffensis type strain (RW262).</title>
        <authorList>
            <person name="Woyke T."/>
            <person name="Chertkov O."/>
            <person name="Lapidus A."/>
            <person name="Nolan M."/>
            <person name="Lucas S."/>
            <person name="Del Rio T.G."/>
            <person name="Tice H."/>
            <person name="Cheng J.F."/>
            <person name="Tapia R."/>
            <person name="Han C."/>
            <person name="Goodwin L."/>
            <person name="Pitluck S."/>
            <person name="Liolios K."/>
            <person name="Pagani I."/>
            <person name="Ivanova N."/>
            <person name="Huntemann M."/>
            <person name="Mavromatis K."/>
            <person name="Mikhailova N."/>
            <person name="Pati A."/>
            <person name="Chen A."/>
            <person name="Palaniappan K."/>
            <person name="Land M."/>
            <person name="Hauser L."/>
            <person name="Brambilla E.M."/>
            <person name="Rohde M."/>
            <person name="Mwirichia R."/>
            <person name="Sikorski J."/>
            <person name="Tindall B.J."/>
            <person name="Goker M."/>
            <person name="Bristow J."/>
            <person name="Eisen J.A."/>
            <person name="Markowitz V."/>
            <person name="Hugenholtz P."/>
            <person name="Klenk H.P."/>
            <person name="Kyrpides N.C."/>
        </authorList>
    </citation>
    <scope>NUCLEOTIDE SEQUENCE [LARGE SCALE GENOMIC DNA]</scope>
    <source>
        <strain evidence="2">DSM 16823 / RW262 / RW262</strain>
    </source>
</reference>
<dbReference type="HOGENOM" id="CLU_1419613_0_0_10"/>
<protein>
    <recommendedName>
        <fullName evidence="3">Lipoprotein</fullName>
    </recommendedName>
</protein>
<proteinExistence type="predicted"/>
<dbReference type="EMBL" id="CP002542">
    <property type="protein sequence ID" value="AEA45225.1"/>
    <property type="molecule type" value="Genomic_DNA"/>
</dbReference>
<evidence type="ECO:0008006" key="3">
    <source>
        <dbReference type="Google" id="ProtNLM"/>
    </source>
</evidence>
<dbReference type="Proteomes" id="UP000007463">
    <property type="component" value="Chromosome"/>
</dbReference>
<accession>F2IA48</accession>
<evidence type="ECO:0000313" key="1">
    <source>
        <dbReference type="EMBL" id="AEA45225.1"/>
    </source>
</evidence>